<sequence>MTITLLGVVGSPSPGGRSFAAARALLDGAAAAGATADVLELADRPDPEAIQRAIEDADGIVFATPTYRARSSSLVKGVLENTGRGVAGDTRAPLLGKATAIVHTGATAHHFLAVDDLRDVLGGFFAAQVLSPGLYFEGADYVDADGIPTLTDRARELAEAHGRAFAEFTAAVRAAPAVRALRPLL</sequence>
<keyword evidence="3" id="KW-0560">Oxidoreductase</keyword>
<dbReference type="EMBL" id="JBBEGL010000001">
    <property type="protein sequence ID" value="MEJ2885513.1"/>
    <property type="molecule type" value="Genomic_DNA"/>
</dbReference>
<dbReference type="Gene3D" id="3.40.50.360">
    <property type="match status" value="1"/>
</dbReference>
<organism evidence="5 6">
    <name type="scientific">Actinomycetospora aeridis</name>
    <dbReference type="NCBI Taxonomy" id="3129231"/>
    <lineage>
        <taxon>Bacteria</taxon>
        <taxon>Bacillati</taxon>
        <taxon>Actinomycetota</taxon>
        <taxon>Actinomycetes</taxon>
        <taxon>Pseudonocardiales</taxon>
        <taxon>Pseudonocardiaceae</taxon>
        <taxon>Actinomycetospora</taxon>
    </lineage>
</organism>
<dbReference type="InterPro" id="IPR008254">
    <property type="entry name" value="Flavodoxin/NO_synth"/>
</dbReference>
<evidence type="ECO:0000313" key="6">
    <source>
        <dbReference type="Proteomes" id="UP001370100"/>
    </source>
</evidence>
<dbReference type="SUPFAM" id="SSF52218">
    <property type="entry name" value="Flavoproteins"/>
    <property type="match status" value="1"/>
</dbReference>
<name>A0ABU8MZF8_9PSEU</name>
<evidence type="ECO:0000256" key="2">
    <source>
        <dbReference type="ARBA" id="ARBA00022643"/>
    </source>
</evidence>
<reference evidence="5 6" key="1">
    <citation type="submission" date="2024-03" db="EMBL/GenBank/DDBJ databases">
        <title>Actinomycetospora sp. OC33-EN06, a novel actinomycete isolated from wild orchid (Aerides multiflora).</title>
        <authorList>
            <person name="Suriyachadkun C."/>
        </authorList>
    </citation>
    <scope>NUCLEOTIDE SEQUENCE [LARGE SCALE GENOMIC DNA]</scope>
    <source>
        <strain evidence="5 6">OC33-EN06</strain>
    </source>
</reference>
<evidence type="ECO:0000259" key="4">
    <source>
        <dbReference type="PROSITE" id="PS50902"/>
    </source>
</evidence>
<comment type="caution">
    <text evidence="5">The sequence shown here is derived from an EMBL/GenBank/DDBJ whole genome shotgun (WGS) entry which is preliminary data.</text>
</comment>
<proteinExistence type="predicted"/>
<protein>
    <submittedName>
        <fullName evidence="5">NAD(P)H-dependent oxidoreductase</fullName>
    </submittedName>
</protein>
<evidence type="ECO:0000256" key="1">
    <source>
        <dbReference type="ARBA" id="ARBA00022630"/>
    </source>
</evidence>
<dbReference type="InterPro" id="IPR029039">
    <property type="entry name" value="Flavoprotein-like_sf"/>
</dbReference>
<dbReference type="PANTHER" id="PTHR43408:SF2">
    <property type="entry name" value="FMN REDUCTASE (NADPH)"/>
    <property type="match status" value="1"/>
</dbReference>
<dbReference type="PANTHER" id="PTHR43408">
    <property type="entry name" value="FMN REDUCTASE (NADPH)"/>
    <property type="match status" value="1"/>
</dbReference>
<evidence type="ECO:0000313" key="5">
    <source>
        <dbReference type="EMBL" id="MEJ2885513.1"/>
    </source>
</evidence>
<dbReference type="InterPro" id="IPR005025">
    <property type="entry name" value="FMN_Rdtase-like_dom"/>
</dbReference>
<evidence type="ECO:0000256" key="3">
    <source>
        <dbReference type="ARBA" id="ARBA00023002"/>
    </source>
</evidence>
<dbReference type="PROSITE" id="PS50902">
    <property type="entry name" value="FLAVODOXIN_LIKE"/>
    <property type="match status" value="1"/>
</dbReference>
<keyword evidence="2" id="KW-0288">FMN</keyword>
<dbReference type="Pfam" id="PF03358">
    <property type="entry name" value="FMN_red"/>
    <property type="match status" value="1"/>
</dbReference>
<accession>A0ABU8MZF8</accession>
<dbReference type="RefSeq" id="WP_337711991.1">
    <property type="nucleotide sequence ID" value="NZ_JBBEGL010000001.1"/>
</dbReference>
<keyword evidence="6" id="KW-1185">Reference proteome</keyword>
<feature type="domain" description="Flavodoxin-like" evidence="4">
    <location>
        <begin position="7"/>
        <end position="158"/>
    </location>
</feature>
<dbReference type="Proteomes" id="UP001370100">
    <property type="component" value="Unassembled WGS sequence"/>
</dbReference>
<keyword evidence="1" id="KW-0285">Flavoprotein</keyword>
<gene>
    <name evidence="5" type="ORF">WCD41_03560</name>
</gene>
<dbReference type="InterPro" id="IPR051814">
    <property type="entry name" value="NAD(P)H-dep_FMN_reductase"/>
</dbReference>